<dbReference type="EMBL" id="CM014099">
    <property type="protein sequence ID" value="TKS91161.1"/>
    <property type="molecule type" value="Genomic_DNA"/>
</dbReference>
<proteinExistence type="predicted"/>
<sequence>MVEEWTYIPQVCTHRINVEDGHPVARSPWHYGCSIQRLPKLNALIRNHKCALSSVLVYEDNMKITVVDDSDDDTQLSSNSIHSTCRMTTRASVCISNDDEDCVCTSPNSEEINDWNPDTSGPDGKCSAASDGIPGLSGPDGGPGTTSTRDISSRDVFCLTRQDGSSCPNKDNYSSYLTLVSTIPDDSSEDEGLKQAIIATLREDWYYIAGRAIAISLVHGGPPSNFISLVLFSLLIDVPANPVPEDIADADLLEKVKKVSESTSIEDLEKAKAPLLDYLANAGCLRPLQSITDRDLLVQDIVMFQVIHRVQGPFPKHVTLSECHTVFDLQYTGLKLEQL</sequence>
<feature type="region of interest" description="Disordered" evidence="1">
    <location>
        <begin position="108"/>
        <end position="149"/>
    </location>
</feature>
<evidence type="ECO:0000256" key="1">
    <source>
        <dbReference type="SAM" id="MobiDB-lite"/>
    </source>
</evidence>
<dbReference type="AlphaFoldDB" id="A0A4U5VSD4"/>
<gene>
    <name evidence="2" type="ORF">D9C73_025295</name>
</gene>
<evidence type="ECO:0000313" key="3">
    <source>
        <dbReference type="Proteomes" id="UP000298787"/>
    </source>
</evidence>
<organism evidence="2 3">
    <name type="scientific">Collichthys lucidus</name>
    <name type="common">Big head croaker</name>
    <name type="synonym">Sciaena lucida</name>
    <dbReference type="NCBI Taxonomy" id="240159"/>
    <lineage>
        <taxon>Eukaryota</taxon>
        <taxon>Metazoa</taxon>
        <taxon>Chordata</taxon>
        <taxon>Craniata</taxon>
        <taxon>Vertebrata</taxon>
        <taxon>Euteleostomi</taxon>
        <taxon>Actinopterygii</taxon>
        <taxon>Neopterygii</taxon>
        <taxon>Teleostei</taxon>
        <taxon>Neoteleostei</taxon>
        <taxon>Acanthomorphata</taxon>
        <taxon>Eupercaria</taxon>
        <taxon>Sciaenidae</taxon>
        <taxon>Collichthys</taxon>
    </lineage>
</organism>
<evidence type="ECO:0000313" key="2">
    <source>
        <dbReference type="EMBL" id="TKS91161.1"/>
    </source>
</evidence>
<keyword evidence="3" id="KW-1185">Reference proteome</keyword>
<name>A0A4U5VSD4_COLLU</name>
<protein>
    <submittedName>
        <fullName evidence="2">G2/M phase-specific E3 ubiquitin-protein ligase</fullName>
    </submittedName>
</protein>
<dbReference type="STRING" id="240159.A0A4U5VSD4"/>
<accession>A0A4U5VSD4</accession>
<reference evidence="2 3" key="1">
    <citation type="submission" date="2019-01" db="EMBL/GenBank/DDBJ databases">
        <title>Genome Assembly of Collichthys lucidus.</title>
        <authorList>
            <person name="Cai M."/>
            <person name="Xiao S."/>
        </authorList>
    </citation>
    <scope>NUCLEOTIDE SEQUENCE [LARGE SCALE GENOMIC DNA]</scope>
    <source>
        <strain evidence="2">JT15FE1705JMU</strain>
        <tissue evidence="2">Muscle</tissue>
    </source>
</reference>
<dbReference type="Proteomes" id="UP000298787">
    <property type="component" value="Chromosome 22"/>
</dbReference>